<sequence>MNKKDSSHSLTKQDSDYLQLLDTKMELSHNTSDQNGFYTYMCQLNEIKPTDIEKIMVRCFSRPSQELIDEVMEDEPRHIERMQASHEHIESKNDDSLKETDASTAYPSSTTDENSDCSETDDLSDEINKPSILRLTKMKWLSENQSGSIDSRSPCLSPNQSLTGSYVVSDSEENIGSCISLGEKCLSTILRLDKEHNMFGLSNITIVNSKFSRTSRKKDEGPVFPQTAIIQICCGRGCCKHKSNTDLPSSLKCGRYICADPYCSMCSNFCGNPCYSSSICTKESSQCKSLCSPSKCLVDCNTGLGLKIVLKRKPKYEPLPIEITPRSSCVLQKPQAARSCHHSPRCHPPSSCFPYLMPCYWPPRASAPCNTPARCFHNPPCLPPRRRQAPIPSEYLCPTDKKCIDGNKKTKCPNPSCPGNNPTMKKEIENRFGNKK</sequence>
<feature type="compositionally biased region" description="Acidic residues" evidence="1">
    <location>
        <begin position="113"/>
        <end position="124"/>
    </location>
</feature>
<feature type="region of interest" description="Disordered" evidence="1">
    <location>
        <begin position="84"/>
        <end position="124"/>
    </location>
</feature>
<evidence type="ECO:0000256" key="1">
    <source>
        <dbReference type="SAM" id="MobiDB-lite"/>
    </source>
</evidence>
<evidence type="ECO:0000313" key="3">
    <source>
        <dbReference type="Proteomes" id="UP001314205"/>
    </source>
</evidence>
<accession>A0AAV1KM54</accession>
<reference evidence="2 3" key="1">
    <citation type="submission" date="2023-11" db="EMBL/GenBank/DDBJ databases">
        <authorList>
            <person name="Hedman E."/>
            <person name="Englund M."/>
            <person name="Stromberg M."/>
            <person name="Nyberg Akerstrom W."/>
            <person name="Nylinder S."/>
            <person name="Jareborg N."/>
            <person name="Kallberg Y."/>
            <person name="Kronander E."/>
        </authorList>
    </citation>
    <scope>NUCLEOTIDE SEQUENCE [LARGE SCALE GENOMIC DNA]</scope>
</reference>
<keyword evidence="3" id="KW-1185">Reference proteome</keyword>
<dbReference type="AlphaFoldDB" id="A0AAV1KM54"/>
<feature type="compositionally biased region" description="Basic and acidic residues" evidence="1">
    <location>
        <begin position="84"/>
        <end position="101"/>
    </location>
</feature>
<proteinExistence type="predicted"/>
<gene>
    <name evidence="2" type="ORF">PARMNEM_LOCUS4351</name>
</gene>
<evidence type="ECO:0000313" key="2">
    <source>
        <dbReference type="EMBL" id="CAK1582872.1"/>
    </source>
</evidence>
<dbReference type="EMBL" id="CAVLGL010000046">
    <property type="protein sequence ID" value="CAK1582872.1"/>
    <property type="molecule type" value="Genomic_DNA"/>
</dbReference>
<comment type="caution">
    <text evidence="2">The sequence shown here is derived from an EMBL/GenBank/DDBJ whole genome shotgun (WGS) entry which is preliminary data.</text>
</comment>
<name>A0AAV1KM54_9NEOP</name>
<organism evidence="2 3">
    <name type="scientific">Parnassius mnemosyne</name>
    <name type="common">clouded apollo</name>
    <dbReference type="NCBI Taxonomy" id="213953"/>
    <lineage>
        <taxon>Eukaryota</taxon>
        <taxon>Metazoa</taxon>
        <taxon>Ecdysozoa</taxon>
        <taxon>Arthropoda</taxon>
        <taxon>Hexapoda</taxon>
        <taxon>Insecta</taxon>
        <taxon>Pterygota</taxon>
        <taxon>Neoptera</taxon>
        <taxon>Endopterygota</taxon>
        <taxon>Lepidoptera</taxon>
        <taxon>Glossata</taxon>
        <taxon>Ditrysia</taxon>
        <taxon>Papilionoidea</taxon>
        <taxon>Papilionidae</taxon>
        <taxon>Parnassiinae</taxon>
        <taxon>Parnassini</taxon>
        <taxon>Parnassius</taxon>
        <taxon>Driopa</taxon>
    </lineage>
</organism>
<feature type="compositionally biased region" description="Polar residues" evidence="1">
    <location>
        <begin position="102"/>
        <end position="112"/>
    </location>
</feature>
<protein>
    <submittedName>
        <fullName evidence="2">Uncharacterized protein</fullName>
    </submittedName>
</protein>
<dbReference type="Proteomes" id="UP001314205">
    <property type="component" value="Unassembled WGS sequence"/>
</dbReference>